<protein>
    <submittedName>
        <fullName evidence="1">Uncharacterized protein</fullName>
    </submittedName>
</protein>
<sequence length="346" mass="36109">MVSGAQPSGLRAQEAAARDGSGGGTLGTREPPPASSAQLTSGVQPSTQAPFPDHLPDPQPCGPRLCLHRRSIRLGPPHSCPAPAPGAGTADGSAVPKAVSSFGEKVRGRPGRPPGTGPRGGRRPAPRVTFSPSALRLLPAGARAERWAPLSPPRPLVVLPSRGPARLGGLHGGHDGCDCLQQALHAAGTAEHASHVSSTRAAPLPPKGRCLHASRDQRWSGTRPRSQSQGRAVSGHRRNPGAFRKLHYKVRGEELIRRGTGTVEGRRLGAQALSLLSSTAQTFSALQPQQGTRRWALDRSPLLRSGSLGVQKGSWPASASPASALGEVISFLQLLREKTSLQVGDR</sequence>
<evidence type="ECO:0000313" key="1">
    <source>
        <dbReference type="EMBL" id="CAI9710109.1"/>
    </source>
</evidence>
<organism evidence="1 2">
    <name type="scientific">Rangifer tarandus platyrhynchus</name>
    <name type="common">Svalbard reindeer</name>
    <dbReference type="NCBI Taxonomy" id="3082113"/>
    <lineage>
        <taxon>Eukaryota</taxon>
        <taxon>Metazoa</taxon>
        <taxon>Chordata</taxon>
        <taxon>Craniata</taxon>
        <taxon>Vertebrata</taxon>
        <taxon>Euteleostomi</taxon>
        <taxon>Mammalia</taxon>
        <taxon>Eutheria</taxon>
        <taxon>Laurasiatheria</taxon>
        <taxon>Artiodactyla</taxon>
        <taxon>Ruminantia</taxon>
        <taxon>Pecora</taxon>
        <taxon>Cervidae</taxon>
        <taxon>Odocoileinae</taxon>
        <taxon>Rangifer</taxon>
    </lineage>
</organism>
<accession>A0ACB0FBL3</accession>
<proteinExistence type="predicted"/>
<dbReference type="EMBL" id="OX596089">
    <property type="protein sequence ID" value="CAI9710109.1"/>
    <property type="molecule type" value="Genomic_DNA"/>
</dbReference>
<reference evidence="1" key="1">
    <citation type="submission" date="2023-05" db="EMBL/GenBank/DDBJ databases">
        <authorList>
            <consortium name="ELIXIR-Norway"/>
        </authorList>
    </citation>
    <scope>NUCLEOTIDE SEQUENCE</scope>
</reference>
<name>A0ACB0FBL3_RANTA</name>
<dbReference type="Proteomes" id="UP001162501">
    <property type="component" value="Chromosome 5"/>
</dbReference>
<evidence type="ECO:0000313" key="2">
    <source>
        <dbReference type="Proteomes" id="UP001162501"/>
    </source>
</evidence>
<gene>
    <name evidence="1" type="ORF">MRATA1EN3_LOCUS21322</name>
</gene>